<protein>
    <submittedName>
        <fullName evidence="3">Extracellular solute-binding protein</fullName>
    </submittedName>
</protein>
<dbReference type="RefSeq" id="WP_190421703.1">
    <property type="nucleotide sequence ID" value="NZ_JAAOCA010000017.1"/>
</dbReference>
<dbReference type="PANTHER" id="PTHR30006:SF2">
    <property type="entry name" value="ABC TRANSPORTER SUBSTRATE-BINDING PROTEIN"/>
    <property type="match status" value="1"/>
</dbReference>
<dbReference type="Proteomes" id="UP000805841">
    <property type="component" value="Unassembled WGS sequence"/>
</dbReference>
<evidence type="ECO:0000256" key="1">
    <source>
        <dbReference type="ARBA" id="ARBA00022729"/>
    </source>
</evidence>
<dbReference type="SUPFAM" id="SSF53850">
    <property type="entry name" value="Periplasmic binding protein-like II"/>
    <property type="match status" value="1"/>
</dbReference>
<evidence type="ECO:0000256" key="2">
    <source>
        <dbReference type="SAM" id="SignalP"/>
    </source>
</evidence>
<sequence length="338" mass="36549">MKKQLNASLMISLAAALFSASPMTQAASQEIAVMAWGTTWEQGLQVVADKFEKQTGIHVVPVTQSGSADGYARLQSMQDAPKIDIWFSTSSLAARVTPDKKLFAPIPDAALSNVSALIPGAKAPTWVAAYYYPLSIIYRPTLVTHPITAWADLWKPEFKDSLAVPDVQTYQARMLMVSALTHGGSIDNVDPGFTALKQLRPNIAMFYGSDSDSRRALAQGEVSVLIGPPSQAKPLSDAGVDVTVVSPKPAPVMFDVMTLVNTPKQAMALKFIDFVLSAESQSTISTLYNMGPVNHNVKAAPELAAVLPKESDQVSFDEAKINDHVAQWNERFNAEISR</sequence>
<evidence type="ECO:0000313" key="4">
    <source>
        <dbReference type="Proteomes" id="UP000805841"/>
    </source>
</evidence>
<dbReference type="PRINTS" id="PR00909">
    <property type="entry name" value="SPERMDNBNDNG"/>
</dbReference>
<feature type="chain" id="PRO_5046657602" evidence="2">
    <location>
        <begin position="27"/>
        <end position="338"/>
    </location>
</feature>
<keyword evidence="4" id="KW-1185">Reference proteome</keyword>
<dbReference type="InterPro" id="IPR006059">
    <property type="entry name" value="SBP"/>
</dbReference>
<reference evidence="3 4" key="1">
    <citation type="journal article" date="2020" name="Insects">
        <title>Bacteria Belonging to Pseudomonas typographi sp. nov. from the Bark Beetle Ips typographus Have Genomic Potential to Aid in the Host Ecology.</title>
        <authorList>
            <person name="Peral-Aranega E."/>
            <person name="Saati-Santamaria Z."/>
            <person name="Kolarik M."/>
            <person name="Rivas R."/>
            <person name="Garcia-Fraile P."/>
        </authorList>
    </citation>
    <scope>NUCLEOTIDE SEQUENCE [LARGE SCALE GENOMIC DNA]</scope>
    <source>
        <strain evidence="3 4">CA3A</strain>
    </source>
</reference>
<accession>A0ABR7Z301</accession>
<organism evidence="3 4">
    <name type="scientific">Pseudomonas typographi</name>
    <dbReference type="NCBI Taxonomy" id="2715964"/>
    <lineage>
        <taxon>Bacteria</taxon>
        <taxon>Pseudomonadati</taxon>
        <taxon>Pseudomonadota</taxon>
        <taxon>Gammaproteobacteria</taxon>
        <taxon>Pseudomonadales</taxon>
        <taxon>Pseudomonadaceae</taxon>
        <taxon>Pseudomonas</taxon>
    </lineage>
</organism>
<feature type="signal peptide" evidence="2">
    <location>
        <begin position="1"/>
        <end position="26"/>
    </location>
</feature>
<gene>
    <name evidence="3" type="ORF">HAQ05_14360</name>
</gene>
<dbReference type="Pfam" id="PF13416">
    <property type="entry name" value="SBP_bac_8"/>
    <property type="match status" value="1"/>
</dbReference>
<dbReference type="Gene3D" id="3.40.190.10">
    <property type="entry name" value="Periplasmic binding protein-like II"/>
    <property type="match status" value="2"/>
</dbReference>
<dbReference type="EMBL" id="JAAOCA010000017">
    <property type="protein sequence ID" value="MBD1599876.1"/>
    <property type="molecule type" value="Genomic_DNA"/>
</dbReference>
<dbReference type="InterPro" id="IPR001188">
    <property type="entry name" value="Sperm_putr-bd"/>
</dbReference>
<evidence type="ECO:0000313" key="3">
    <source>
        <dbReference type="EMBL" id="MBD1599876.1"/>
    </source>
</evidence>
<proteinExistence type="predicted"/>
<keyword evidence="1 2" id="KW-0732">Signal</keyword>
<name>A0ABR7Z301_9PSED</name>
<comment type="caution">
    <text evidence="3">The sequence shown here is derived from an EMBL/GenBank/DDBJ whole genome shotgun (WGS) entry which is preliminary data.</text>
</comment>
<dbReference type="PANTHER" id="PTHR30006">
    <property type="entry name" value="THIAMINE-BINDING PERIPLASMIC PROTEIN-RELATED"/>
    <property type="match status" value="1"/>
</dbReference>